<evidence type="ECO:0000313" key="2">
    <source>
        <dbReference type="Proteomes" id="UP001148629"/>
    </source>
</evidence>
<name>A0ACC1RP76_9HYPO</name>
<keyword evidence="2" id="KW-1185">Reference proteome</keyword>
<sequence>MPPRKTRQTTRKPATSAQGRSPLTPVTPIPPRGDANGPDAPSSGATGPASRTGARAPKEPMMPTPDTEKENNEFDIKTLTASNPSRLNKPASARRLAFSKAMAEIENTPLSAAKEAQEEEFEEQLNIASALGDFNKGKPFSADCNDDPDFGLDDDLIQDFVDFEEDDVPLPVDEEIDEEDEEDANQPRKRARCSTDRTAEQWIESCNDEYPVSDDDQDLRRFQNHLKCLVERLRDWARFGTEGPISAWMKLNRSERAMARGFRNILIHAVEQQLIDNLLVYMPRKSQQILGKENLSELISWAFHGSPACSYTGSRI</sequence>
<organism evidence="1 2">
    <name type="scientific">Fusarium decemcellulare</name>
    <dbReference type="NCBI Taxonomy" id="57161"/>
    <lineage>
        <taxon>Eukaryota</taxon>
        <taxon>Fungi</taxon>
        <taxon>Dikarya</taxon>
        <taxon>Ascomycota</taxon>
        <taxon>Pezizomycotina</taxon>
        <taxon>Sordariomycetes</taxon>
        <taxon>Hypocreomycetidae</taxon>
        <taxon>Hypocreales</taxon>
        <taxon>Nectriaceae</taxon>
        <taxon>Fusarium</taxon>
        <taxon>Fusarium decemcellulare species complex</taxon>
    </lineage>
</organism>
<protein>
    <submittedName>
        <fullName evidence="1">Uncharacterized protein</fullName>
    </submittedName>
</protein>
<accession>A0ACC1RP76</accession>
<reference evidence="1" key="1">
    <citation type="submission" date="2022-08" db="EMBL/GenBank/DDBJ databases">
        <title>Genome Sequence of Fusarium decemcellulare.</title>
        <authorList>
            <person name="Buettner E."/>
        </authorList>
    </citation>
    <scope>NUCLEOTIDE SEQUENCE</scope>
    <source>
        <strain evidence="1">Babe19</strain>
    </source>
</reference>
<evidence type="ECO:0000313" key="1">
    <source>
        <dbReference type="EMBL" id="KAJ3522237.1"/>
    </source>
</evidence>
<dbReference type="Proteomes" id="UP001148629">
    <property type="component" value="Unassembled WGS sequence"/>
</dbReference>
<dbReference type="EMBL" id="JANRMS010002490">
    <property type="protein sequence ID" value="KAJ3522237.1"/>
    <property type="molecule type" value="Genomic_DNA"/>
</dbReference>
<proteinExistence type="predicted"/>
<comment type="caution">
    <text evidence="1">The sequence shown here is derived from an EMBL/GenBank/DDBJ whole genome shotgun (WGS) entry which is preliminary data.</text>
</comment>
<gene>
    <name evidence="1" type="ORF">NM208_g12946</name>
</gene>